<evidence type="ECO:0000313" key="2">
    <source>
        <dbReference type="EMBL" id="KAG5676514.1"/>
    </source>
</evidence>
<accession>A0A9J6C3C7</accession>
<dbReference type="EMBL" id="JADBJN010000002">
    <property type="protein sequence ID" value="KAG5676514.1"/>
    <property type="molecule type" value="Genomic_DNA"/>
</dbReference>
<evidence type="ECO:0000256" key="1">
    <source>
        <dbReference type="SAM" id="SignalP"/>
    </source>
</evidence>
<feature type="chain" id="PRO_5039955074" evidence="1">
    <location>
        <begin position="26"/>
        <end position="122"/>
    </location>
</feature>
<organism evidence="2 3">
    <name type="scientific">Polypedilum vanderplanki</name>
    <name type="common">Sleeping chironomid midge</name>
    <dbReference type="NCBI Taxonomy" id="319348"/>
    <lineage>
        <taxon>Eukaryota</taxon>
        <taxon>Metazoa</taxon>
        <taxon>Ecdysozoa</taxon>
        <taxon>Arthropoda</taxon>
        <taxon>Hexapoda</taxon>
        <taxon>Insecta</taxon>
        <taxon>Pterygota</taxon>
        <taxon>Neoptera</taxon>
        <taxon>Endopterygota</taxon>
        <taxon>Diptera</taxon>
        <taxon>Nematocera</taxon>
        <taxon>Chironomoidea</taxon>
        <taxon>Chironomidae</taxon>
        <taxon>Chironominae</taxon>
        <taxon>Polypedilum</taxon>
        <taxon>Polypedilum</taxon>
    </lineage>
</organism>
<dbReference type="AlphaFoldDB" id="A0A9J6C3C7"/>
<comment type="caution">
    <text evidence="2">The sequence shown here is derived from an EMBL/GenBank/DDBJ whole genome shotgun (WGS) entry which is preliminary data.</text>
</comment>
<name>A0A9J6C3C7_POLVA</name>
<dbReference type="OrthoDB" id="8032897at2759"/>
<feature type="signal peptide" evidence="1">
    <location>
        <begin position="1"/>
        <end position="25"/>
    </location>
</feature>
<reference evidence="2" key="1">
    <citation type="submission" date="2021-03" db="EMBL/GenBank/DDBJ databases">
        <title>Chromosome level genome of the anhydrobiotic midge Polypedilum vanderplanki.</title>
        <authorList>
            <person name="Yoshida Y."/>
            <person name="Kikawada T."/>
            <person name="Gusev O."/>
        </authorList>
    </citation>
    <scope>NUCLEOTIDE SEQUENCE</scope>
    <source>
        <strain evidence="2">NIAS01</strain>
        <tissue evidence="2">Whole body or cell culture</tissue>
    </source>
</reference>
<keyword evidence="1" id="KW-0732">Signal</keyword>
<proteinExistence type="predicted"/>
<protein>
    <submittedName>
        <fullName evidence="2">Uncharacterized protein</fullName>
    </submittedName>
</protein>
<gene>
    <name evidence="2" type="ORF">PVAND_006343</name>
</gene>
<evidence type="ECO:0000313" key="3">
    <source>
        <dbReference type="Proteomes" id="UP001107558"/>
    </source>
</evidence>
<keyword evidence="3" id="KW-1185">Reference proteome</keyword>
<sequence length="122" mass="14216">MAFLTSSRIIFYTFGMLCLILAVACRPQNTIDSQQDASDQDSSTDIRRLYNAYNSYPNPNGISPEERMALNRLQYEMMANYVQNNMPAVNGGWSDQLYRSPEIKRQVRYRQCYFNPISCFKK</sequence>
<dbReference type="Proteomes" id="UP001107558">
    <property type="component" value="Chromosome 2"/>
</dbReference>